<keyword evidence="2" id="KW-1185">Reference proteome</keyword>
<dbReference type="InterPro" id="IPR049539">
    <property type="entry name" value="SPL"/>
</dbReference>
<evidence type="ECO:0000313" key="1">
    <source>
        <dbReference type="EMBL" id="MEY8763978.1"/>
    </source>
</evidence>
<dbReference type="Gene3D" id="3.40.50.1580">
    <property type="entry name" value="Nucleoside phosphorylase domain"/>
    <property type="match status" value="1"/>
</dbReference>
<gene>
    <name evidence="1" type="ORF">AB8S09_10065</name>
</gene>
<dbReference type="Proteomes" id="UP001565220">
    <property type="component" value="Unassembled WGS sequence"/>
</dbReference>
<dbReference type="EMBL" id="JBGFFE010000014">
    <property type="protein sequence ID" value="MEY8763978.1"/>
    <property type="molecule type" value="Genomic_DNA"/>
</dbReference>
<organism evidence="1 2">
    <name type="scientific">Clostridium lapidicellarium</name>
    <dbReference type="NCBI Taxonomy" id="3240931"/>
    <lineage>
        <taxon>Bacteria</taxon>
        <taxon>Bacillati</taxon>
        <taxon>Bacillota</taxon>
        <taxon>Clostridia</taxon>
        <taxon>Eubacteriales</taxon>
        <taxon>Clostridiaceae</taxon>
        <taxon>Clostridium</taxon>
    </lineage>
</organism>
<accession>A0ABV4DYL1</accession>
<dbReference type="InterPro" id="IPR035994">
    <property type="entry name" value="Nucleoside_phosphorylase_sf"/>
</dbReference>
<dbReference type="PANTHER" id="PTHR37822">
    <property type="entry name" value="SPORE PHOTOPRODUCT LYASE-RELATED"/>
    <property type="match status" value="1"/>
</dbReference>
<dbReference type="PANTHER" id="PTHR37822:SF2">
    <property type="entry name" value="SPORE PHOTOPRODUCT LYASE"/>
    <property type="match status" value="1"/>
</dbReference>
<evidence type="ECO:0008006" key="3">
    <source>
        <dbReference type="Google" id="ProtNLM"/>
    </source>
</evidence>
<name>A0ABV4DYL1_9CLOT</name>
<dbReference type="SUPFAM" id="SSF53167">
    <property type="entry name" value="Purine and uridine phosphorylases"/>
    <property type="match status" value="1"/>
</dbReference>
<evidence type="ECO:0000313" key="2">
    <source>
        <dbReference type="Proteomes" id="UP001565220"/>
    </source>
</evidence>
<proteinExistence type="predicted"/>
<comment type="caution">
    <text evidence="1">The sequence shown here is derived from an EMBL/GenBank/DDBJ whole genome shotgun (WGS) entry which is preliminary data.</text>
</comment>
<sequence length="277" mass="31442">MIFISTVLHCEAEPFIKKFSLKKDRNIKKFQVFKNNEIVVIVSKKGAVNAASACAYAAGKFDMDEYDIFINVGLCVSRNRNLKKGTAVLCNKIMDSDTNSDFYPDMIFKHPFEEGCLESFPGVLDNKKLEKSKGDILDKEGAAFFQSASIFLPAHRIYCLKIVSGYLSSGTLEEREKGSLVGKNIEEICKWMYDVARGCGKPKNVLDERDMDYINEIISNLSLSVSMQEKLKKLARAYKIRNGDLLLALEPFTQICCKTKREGKVYFEKLEQQLNFI</sequence>
<dbReference type="RefSeq" id="WP_294181846.1">
    <property type="nucleotide sequence ID" value="NZ_JBGFFE010000014.1"/>
</dbReference>
<protein>
    <recommendedName>
        <fullName evidence="3">Nucleoside phosphorylase</fullName>
    </recommendedName>
</protein>
<reference evidence="1 2" key="1">
    <citation type="submission" date="2024-08" db="EMBL/GenBank/DDBJ databases">
        <title>Clostridium lapicellarii sp. nov., and Clostridium renhuaiense sp. nov., two species isolated from the mud in a fermentation cellar used for producing sauce-flavour Chinese liquors.</title>
        <authorList>
            <person name="Yang F."/>
            <person name="Wang H."/>
            <person name="Chen L.Q."/>
            <person name="Zhou N."/>
            <person name="Lu J.J."/>
            <person name="Pu X.X."/>
            <person name="Wan B."/>
            <person name="Wang L."/>
            <person name="Liu S.J."/>
        </authorList>
    </citation>
    <scope>NUCLEOTIDE SEQUENCE [LARGE SCALE GENOMIC DNA]</scope>
    <source>
        <strain evidence="1 2">MT-113</strain>
    </source>
</reference>